<protein>
    <submittedName>
        <fullName evidence="12">IMV envelope protein p35</fullName>
    </submittedName>
</protein>
<keyword evidence="7" id="KW-0426">Late protein</keyword>
<accession>Q08F99</accession>
<name>Q08F99_DPV84</name>
<dbReference type="Pfam" id="PF03213">
    <property type="entry name" value="Pox_P35"/>
    <property type="match status" value="1"/>
</dbReference>
<keyword evidence="2" id="KW-0945">Host-virus interaction</keyword>
<evidence type="ECO:0000256" key="9">
    <source>
        <dbReference type="ARBA" id="ARBA00023136"/>
    </source>
</evidence>
<keyword evidence="8 11" id="KW-1133">Transmembrane helix</keyword>
<evidence type="ECO:0000256" key="1">
    <source>
        <dbReference type="ARBA" id="ARBA00004381"/>
    </source>
</evidence>
<keyword evidence="5" id="KW-0946">Virion</keyword>
<evidence type="ECO:0000256" key="11">
    <source>
        <dbReference type="SAM" id="Phobius"/>
    </source>
</evidence>
<sequence length="326" mass="38107">MAKPTPFEVSVFIIPIVGRSGFDVIPDMQLESSSAKDIYEINKEDKTPGFSLEKDKDLSFSYKYYNWKRVEHSGGIENFKEYFSGFCNFMCTSEIKESIVKHFSLWESLAQASILDKENKFIFVIEDDNTLYDIITLHRCIYSMQEKNIDFLQMREILHNNNVRTLFNQEPNKETMYSYTGSYDFSLSAYIIRLSTATELIHEILKMNGISTSLGFEMYRLENEKGLNRQVLNDAATYLEHNIKYISDKRVKDMRNGIWNRIGKWISTRFPDFAYILSHPLFSFFGLFDVTIIGVLIILFIIIMAIFDVNSKLLWFIAGILFTYII</sequence>
<keyword evidence="6 12" id="KW-0261">Viral envelope protein</keyword>
<evidence type="ECO:0000256" key="7">
    <source>
        <dbReference type="ARBA" id="ARBA00022921"/>
    </source>
</evidence>
<dbReference type="GO" id="GO:0055036">
    <property type="term" value="C:virion membrane"/>
    <property type="evidence" value="ECO:0007669"/>
    <property type="project" value="UniProtKB-SubCell"/>
</dbReference>
<organismHost>
    <name type="scientific">Odocoileus hemionus</name>
    <name type="common">Mule deer</name>
    <name type="synonym">Cervus hemionus</name>
    <dbReference type="NCBI Taxonomy" id="9872"/>
</organismHost>
<proteinExistence type="predicted"/>
<keyword evidence="4" id="KW-1161">Viral attachment to host cell</keyword>
<feature type="transmembrane region" description="Helical" evidence="11">
    <location>
        <begin position="281"/>
        <end position="307"/>
    </location>
</feature>
<gene>
    <name evidence="12" type="ORF">DpV84gp083</name>
</gene>
<evidence type="ECO:0000256" key="10">
    <source>
        <dbReference type="ARBA" id="ARBA00023296"/>
    </source>
</evidence>
<evidence type="ECO:0000313" key="13">
    <source>
        <dbReference type="Proteomes" id="UP000162522"/>
    </source>
</evidence>
<evidence type="ECO:0000256" key="5">
    <source>
        <dbReference type="ARBA" id="ARBA00022844"/>
    </source>
</evidence>
<evidence type="ECO:0000256" key="4">
    <source>
        <dbReference type="ARBA" id="ARBA00022804"/>
    </source>
</evidence>
<comment type="subcellular location">
    <subcellularLocation>
        <location evidence="1">Virion membrane</location>
        <topology evidence="1">Single-pass membrane protein</topology>
    </subcellularLocation>
</comment>
<evidence type="ECO:0000313" key="12">
    <source>
        <dbReference type="EMBL" id="ABI99067.1"/>
    </source>
</evidence>
<dbReference type="Proteomes" id="UP000162522">
    <property type="component" value="Segment"/>
</dbReference>
<evidence type="ECO:0000256" key="2">
    <source>
        <dbReference type="ARBA" id="ARBA00022581"/>
    </source>
</evidence>
<evidence type="ECO:0000256" key="3">
    <source>
        <dbReference type="ARBA" id="ARBA00022692"/>
    </source>
</evidence>
<evidence type="ECO:0000256" key="8">
    <source>
        <dbReference type="ARBA" id="ARBA00022989"/>
    </source>
</evidence>
<keyword evidence="10" id="KW-1160">Virus entry into host cell</keyword>
<keyword evidence="3 11" id="KW-0812">Transmembrane</keyword>
<evidence type="ECO:0000256" key="6">
    <source>
        <dbReference type="ARBA" id="ARBA00022879"/>
    </source>
</evidence>
<organism evidence="12 13">
    <name type="scientific">Deerpox virus (strain W-1170-84)</name>
    <name type="common">DPV</name>
    <dbReference type="NCBI Taxonomy" id="305676"/>
    <lineage>
        <taxon>Viruses</taxon>
        <taxon>Varidnaviria</taxon>
        <taxon>Bamfordvirae</taxon>
        <taxon>Nucleocytoviricota</taxon>
        <taxon>Pokkesviricetes</taxon>
        <taxon>Chitovirales</taxon>
        <taxon>Poxviridae</taxon>
        <taxon>Chordopoxvirinae</taxon>
        <taxon>Cervidpoxvirus</taxon>
        <taxon>Cervidpoxvirus muledeerpox</taxon>
        <taxon>Mule deerpox virus</taxon>
    </lineage>
</organism>
<dbReference type="EMBL" id="AY689437">
    <property type="protein sequence ID" value="ABI99067.1"/>
    <property type="molecule type" value="Genomic_DNA"/>
</dbReference>
<dbReference type="GO" id="GO:0019031">
    <property type="term" value="C:viral envelope"/>
    <property type="evidence" value="ECO:0007669"/>
    <property type="project" value="UniProtKB-KW"/>
</dbReference>
<reference evidence="12 13" key="1">
    <citation type="journal article" date="2005" name="J. Virol.">
        <title>Genome of deerpox virus.</title>
        <authorList>
            <person name="Afonso C.L."/>
            <person name="Delhon G."/>
            <person name="Tulman E.R."/>
            <person name="Lu Z."/>
            <person name="Zsak A."/>
            <person name="Becerra V.M."/>
            <person name="Zsak L."/>
            <person name="Kutish G.F."/>
            <person name="Rock D.L."/>
        </authorList>
    </citation>
    <scope>NUCLEOTIDE SEQUENCE [LARGE SCALE GENOMIC DNA]</scope>
    <source>
        <strain evidence="12">W-1170-84</strain>
    </source>
</reference>
<dbReference type="GO" id="GO:0046718">
    <property type="term" value="P:symbiont entry into host cell"/>
    <property type="evidence" value="ECO:0007669"/>
    <property type="project" value="UniProtKB-KW"/>
</dbReference>
<keyword evidence="9 11" id="KW-0472">Membrane</keyword>
<dbReference type="InterPro" id="IPR004900">
    <property type="entry name" value="Poxvirus_P35"/>
</dbReference>
<dbReference type="GO" id="GO:0019062">
    <property type="term" value="P:virion attachment to host cell"/>
    <property type="evidence" value="ECO:0007669"/>
    <property type="project" value="UniProtKB-KW"/>
</dbReference>